<dbReference type="InterPro" id="IPR010918">
    <property type="entry name" value="PurM-like_C_dom"/>
</dbReference>
<evidence type="ECO:0000313" key="5">
    <source>
        <dbReference type="Proteomes" id="UP000002030"/>
    </source>
</evidence>
<evidence type="ECO:0000313" key="4">
    <source>
        <dbReference type="EMBL" id="ACZ19359.1"/>
    </source>
</evidence>
<evidence type="ECO:0000259" key="2">
    <source>
        <dbReference type="Pfam" id="PF00586"/>
    </source>
</evidence>
<dbReference type="InterPro" id="IPR016188">
    <property type="entry name" value="PurM-like_N"/>
</dbReference>
<dbReference type="eggNOG" id="COG0309">
    <property type="taxonomic scope" value="Bacteria"/>
</dbReference>
<accession>D1B5R8</accession>
<feature type="domain" description="PurM-like C-terminal" evidence="3">
    <location>
        <begin position="155"/>
        <end position="304"/>
    </location>
</feature>
<dbReference type="EMBL" id="CP001818">
    <property type="protein sequence ID" value="ACZ19359.1"/>
    <property type="molecule type" value="Genomic_DNA"/>
</dbReference>
<sequence length="326" mass="34809">MALTCSLAGKLPPELLSRCVFPYGGCSREDLIIGPCVGEDAAVIKWPGDRYLIFTSDPIVGAVKGAGRLLVRVNANDVAAKGGEPMFLAVTMIIPPSMGVEAASAIMEEIHRECCRIGVAVAGGHTEFNDRYDSPVLMGAMIGSAQRVLSASEVRPGHLVLVTKHLGIEGMSILAHDREDLLGFLSGEELEEVRSWGELTSVVPEAALLRDLASFMHDPTEGGFLGGLGEVESLTGLKVRLEGDLPIHPLTRRAASQLGFDPTCLISSGSLLAFLPPKGLEEAERRLHRAGIPWSVVGEVLDEPFSGEVSVKEELWGLLKRNRNGG</sequence>
<proteinExistence type="inferred from homology"/>
<organism evidence="4 5">
    <name type="scientific">Thermanaerovibrio acidaminovorans (strain ATCC 49978 / DSM 6589 / Su883)</name>
    <name type="common">Selenomonas acidaminovorans</name>
    <dbReference type="NCBI Taxonomy" id="525903"/>
    <lineage>
        <taxon>Bacteria</taxon>
        <taxon>Thermotogati</taxon>
        <taxon>Synergistota</taxon>
        <taxon>Synergistia</taxon>
        <taxon>Synergistales</taxon>
        <taxon>Synergistaceae</taxon>
        <taxon>Thermanaerovibrio</taxon>
    </lineage>
</organism>
<evidence type="ECO:0000256" key="1">
    <source>
        <dbReference type="ARBA" id="ARBA00006243"/>
    </source>
</evidence>
<reference evidence="4 5" key="1">
    <citation type="journal article" date="2009" name="Stand. Genomic Sci.">
        <title>Complete genome sequence of Thermanaerovibrio acidaminovorans type strain (Su883).</title>
        <authorList>
            <person name="Chovatia M."/>
            <person name="Sikorski J."/>
            <person name="Schroder M."/>
            <person name="Lapidus A."/>
            <person name="Nolan M."/>
            <person name="Tice H."/>
            <person name="Glavina Del Rio T."/>
            <person name="Copeland A."/>
            <person name="Cheng J.F."/>
            <person name="Lucas S."/>
            <person name="Chen F."/>
            <person name="Bruce D."/>
            <person name="Goodwin L."/>
            <person name="Pitluck S."/>
            <person name="Ivanova N."/>
            <person name="Mavromatis K."/>
            <person name="Ovchinnikova G."/>
            <person name="Pati A."/>
            <person name="Chen A."/>
            <person name="Palaniappan K."/>
            <person name="Land M."/>
            <person name="Hauser L."/>
            <person name="Chang Y.J."/>
            <person name="Jeffries C.D."/>
            <person name="Chain P."/>
            <person name="Saunders E."/>
            <person name="Detter J.C."/>
            <person name="Brettin T."/>
            <person name="Rohde M."/>
            <person name="Goker M."/>
            <person name="Spring S."/>
            <person name="Bristow J."/>
            <person name="Markowitz V."/>
            <person name="Hugenholtz P."/>
            <person name="Kyrpides N.C."/>
            <person name="Klenk H.P."/>
            <person name="Eisen J.A."/>
        </authorList>
    </citation>
    <scope>NUCLEOTIDE SEQUENCE [LARGE SCALE GENOMIC DNA]</scope>
    <source>
        <strain evidence="5">ATCC 49978 / DSM 6589 / Su883</strain>
    </source>
</reference>
<dbReference type="InterPro" id="IPR036676">
    <property type="entry name" value="PurM-like_C_sf"/>
</dbReference>
<dbReference type="SUPFAM" id="SSF56042">
    <property type="entry name" value="PurM C-terminal domain-like"/>
    <property type="match status" value="1"/>
</dbReference>
<dbReference type="Pfam" id="PF00586">
    <property type="entry name" value="AIRS"/>
    <property type="match status" value="1"/>
</dbReference>
<dbReference type="PANTHER" id="PTHR30303:SF4">
    <property type="entry name" value="HYDROGENASE EXPRESSION_FORMATION PROTEIN HYPE"/>
    <property type="match status" value="1"/>
</dbReference>
<dbReference type="Proteomes" id="UP000002030">
    <property type="component" value="Chromosome"/>
</dbReference>
<dbReference type="InterPro" id="IPR011854">
    <property type="entry name" value="HypE"/>
</dbReference>
<dbReference type="PATRIC" id="fig|525903.6.peg.1126"/>
<dbReference type="HOGENOM" id="CLU_041631_0_0_0"/>
<protein>
    <submittedName>
        <fullName evidence="4">AIR synthase related protein</fullName>
    </submittedName>
</protein>
<gene>
    <name evidence="4" type="ordered locus">Taci_1127</name>
</gene>
<dbReference type="KEGG" id="tai:Taci_1127"/>
<comment type="similarity">
    <text evidence="1">Belongs to the HypE family.</text>
</comment>
<dbReference type="InterPro" id="IPR036921">
    <property type="entry name" value="PurM-like_N_sf"/>
</dbReference>
<dbReference type="Gene3D" id="3.90.650.10">
    <property type="entry name" value="PurM-like C-terminal domain"/>
    <property type="match status" value="1"/>
</dbReference>
<evidence type="ECO:0000259" key="3">
    <source>
        <dbReference type="Pfam" id="PF02769"/>
    </source>
</evidence>
<dbReference type="SUPFAM" id="SSF55326">
    <property type="entry name" value="PurM N-terminal domain-like"/>
    <property type="match status" value="1"/>
</dbReference>
<dbReference type="GO" id="GO:0051604">
    <property type="term" value="P:protein maturation"/>
    <property type="evidence" value="ECO:0007669"/>
    <property type="project" value="TreeGrafter"/>
</dbReference>
<dbReference type="RefSeq" id="WP_012869874.1">
    <property type="nucleotide sequence ID" value="NC_013522.1"/>
</dbReference>
<dbReference type="AlphaFoldDB" id="D1B5R8"/>
<keyword evidence="5" id="KW-1185">Reference proteome</keyword>
<dbReference type="EnsemblBacteria" id="ACZ19359">
    <property type="protein sequence ID" value="ACZ19359"/>
    <property type="gene ID" value="Taci_1127"/>
</dbReference>
<feature type="domain" description="PurM-like N-terminal" evidence="2">
    <location>
        <begin position="38"/>
        <end position="144"/>
    </location>
</feature>
<dbReference type="OrthoDB" id="153904at2"/>
<dbReference type="Gene3D" id="3.30.1330.10">
    <property type="entry name" value="PurM-like, N-terminal domain"/>
    <property type="match status" value="1"/>
</dbReference>
<dbReference type="STRING" id="525903.Taci_1127"/>
<name>D1B5R8_THEAS</name>
<dbReference type="Pfam" id="PF02769">
    <property type="entry name" value="AIRS_C"/>
    <property type="match status" value="1"/>
</dbReference>
<dbReference type="PANTHER" id="PTHR30303">
    <property type="entry name" value="HYDROGENASE ISOENZYMES FORMATION PROTEIN HYPE"/>
    <property type="match status" value="1"/>
</dbReference>